<evidence type="ECO:0000313" key="14">
    <source>
        <dbReference type="EMBL" id="VAW13413.1"/>
    </source>
</evidence>
<dbReference type="Pfam" id="PF02801">
    <property type="entry name" value="Ketoacyl-synt_C"/>
    <property type="match status" value="1"/>
</dbReference>
<evidence type="ECO:0000256" key="4">
    <source>
        <dbReference type="ARBA" id="ARBA00022475"/>
    </source>
</evidence>
<dbReference type="PROSITE" id="PS52004">
    <property type="entry name" value="KS3_2"/>
    <property type="match status" value="1"/>
</dbReference>
<dbReference type="InterPro" id="IPR000794">
    <property type="entry name" value="Beta-ketoacyl_synthase"/>
</dbReference>
<dbReference type="SUPFAM" id="SSF53901">
    <property type="entry name" value="Thiolase-like"/>
    <property type="match status" value="2"/>
</dbReference>
<keyword evidence="4" id="KW-1003">Cell membrane</keyword>
<dbReference type="NCBIfam" id="NF005589">
    <property type="entry name" value="PRK07314.1"/>
    <property type="match status" value="1"/>
</dbReference>
<comment type="subcellular location">
    <subcellularLocation>
        <location evidence="1">Cell inner membrane</location>
    </subcellularLocation>
</comment>
<keyword evidence="5" id="KW-0997">Cell inner membrane</keyword>
<dbReference type="InterPro" id="IPR020841">
    <property type="entry name" value="PKS_Beta-ketoAc_synthase_dom"/>
</dbReference>
<evidence type="ECO:0000256" key="8">
    <source>
        <dbReference type="ARBA" id="ARBA00022989"/>
    </source>
</evidence>
<evidence type="ECO:0000256" key="6">
    <source>
        <dbReference type="ARBA" id="ARBA00022679"/>
    </source>
</evidence>
<dbReference type="GO" id="GO:0006633">
    <property type="term" value="P:fatty acid biosynthetic process"/>
    <property type="evidence" value="ECO:0007669"/>
    <property type="project" value="InterPro"/>
</dbReference>
<dbReference type="InterPro" id="IPR016039">
    <property type="entry name" value="Thiolase-like"/>
</dbReference>
<keyword evidence="7" id="KW-0812">Transmembrane</keyword>
<evidence type="ECO:0000256" key="1">
    <source>
        <dbReference type="ARBA" id="ARBA00004533"/>
    </source>
</evidence>
<organism evidence="14">
    <name type="scientific">hydrothermal vent metagenome</name>
    <dbReference type="NCBI Taxonomy" id="652676"/>
    <lineage>
        <taxon>unclassified sequences</taxon>
        <taxon>metagenomes</taxon>
        <taxon>ecological metagenomes</taxon>
    </lineage>
</organism>
<dbReference type="InterPro" id="IPR014031">
    <property type="entry name" value="Ketoacyl_synth_C"/>
</dbReference>
<evidence type="ECO:0000256" key="12">
    <source>
        <dbReference type="ARBA" id="ARBA00041756"/>
    </source>
</evidence>
<keyword evidence="14" id="KW-0012">Acyltransferase</keyword>
<comment type="similarity">
    <text evidence="2">Belongs to the thiolase-like superfamily. Beta-ketoacyl-ACP synthases family.</text>
</comment>
<evidence type="ECO:0000256" key="7">
    <source>
        <dbReference type="ARBA" id="ARBA00022692"/>
    </source>
</evidence>
<dbReference type="GO" id="GO:0009877">
    <property type="term" value="P:nodulation"/>
    <property type="evidence" value="ECO:0007669"/>
    <property type="project" value="UniProtKB-KW"/>
</dbReference>
<evidence type="ECO:0000256" key="2">
    <source>
        <dbReference type="ARBA" id="ARBA00008467"/>
    </source>
</evidence>
<dbReference type="SMART" id="SM00825">
    <property type="entry name" value="PKS_KS"/>
    <property type="match status" value="1"/>
</dbReference>
<dbReference type="GO" id="GO:0005886">
    <property type="term" value="C:plasma membrane"/>
    <property type="evidence" value="ECO:0007669"/>
    <property type="project" value="UniProtKB-SubCell"/>
</dbReference>
<proteinExistence type="inferred from homology"/>
<dbReference type="EMBL" id="UOEM01000061">
    <property type="protein sequence ID" value="VAW13413.1"/>
    <property type="molecule type" value="Genomic_DNA"/>
</dbReference>
<dbReference type="Gene3D" id="3.40.47.10">
    <property type="match status" value="2"/>
</dbReference>
<protein>
    <recommendedName>
        <fullName evidence="11">Nodulation protein E</fullName>
    </recommendedName>
    <alternativeName>
        <fullName evidence="12">Host-specificity of nodulation protein B</fullName>
    </alternativeName>
</protein>
<gene>
    <name evidence="14" type="ORF">MNBD_ALPHA09-2116</name>
</gene>
<dbReference type="Pfam" id="PF00109">
    <property type="entry name" value="ketoacyl-synt"/>
    <property type="match status" value="1"/>
</dbReference>
<dbReference type="CDD" id="cd00834">
    <property type="entry name" value="KAS_I_II"/>
    <property type="match status" value="1"/>
</dbReference>
<dbReference type="InterPro" id="IPR020615">
    <property type="entry name" value="Thiolase_acyl_enz_int_AS"/>
</dbReference>
<evidence type="ECO:0000256" key="10">
    <source>
        <dbReference type="ARBA" id="ARBA00037576"/>
    </source>
</evidence>
<reference evidence="14" key="1">
    <citation type="submission" date="2018-06" db="EMBL/GenBank/DDBJ databases">
        <authorList>
            <person name="Zhirakovskaya E."/>
        </authorList>
    </citation>
    <scope>NUCLEOTIDE SEQUENCE</scope>
</reference>
<dbReference type="PANTHER" id="PTHR11712:SF352">
    <property type="entry name" value="3-OXOACYL-[ACYL-CARRIER-PROTEIN] SYNTHASE"/>
    <property type="match status" value="1"/>
</dbReference>
<dbReference type="InterPro" id="IPR018201">
    <property type="entry name" value="Ketoacyl_synth_AS"/>
</dbReference>
<evidence type="ECO:0000256" key="11">
    <source>
        <dbReference type="ARBA" id="ARBA00039445"/>
    </source>
</evidence>
<evidence type="ECO:0000259" key="13">
    <source>
        <dbReference type="PROSITE" id="PS52004"/>
    </source>
</evidence>
<evidence type="ECO:0000256" key="3">
    <source>
        <dbReference type="ARBA" id="ARBA00022458"/>
    </source>
</evidence>
<feature type="domain" description="Ketosynthase family 3 (KS3)" evidence="13">
    <location>
        <begin position="1"/>
        <end position="405"/>
    </location>
</feature>
<dbReference type="PANTHER" id="PTHR11712">
    <property type="entry name" value="POLYKETIDE SYNTHASE-RELATED"/>
    <property type="match status" value="1"/>
</dbReference>
<evidence type="ECO:0000256" key="9">
    <source>
        <dbReference type="ARBA" id="ARBA00023136"/>
    </source>
</evidence>
<accession>A0A3B0TBC6</accession>
<keyword evidence="3" id="KW-0536">Nodulation</keyword>
<keyword evidence="6 14" id="KW-0808">Transferase</keyword>
<dbReference type="PROSITE" id="PS00098">
    <property type="entry name" value="THIOLASE_1"/>
    <property type="match status" value="1"/>
</dbReference>
<name>A0A3B0TBC6_9ZZZZ</name>
<keyword evidence="9" id="KW-0472">Membrane</keyword>
<dbReference type="AlphaFoldDB" id="A0A3B0TBC6"/>
<sequence>MRRVAITGLGAVTPLGLTARSAFAAACEGVNGIGPLQVADRDDYPHRLKQKIAGQIKDFDPGDTLPEAEKSLYDRSAQFSMMAAREAVAASGLVFDGELSTRSAVITGTGIGGIESIDNNAWRVYFEQKPRVHPFSVPRTMPSASASHISMAFNIQGPAFTISSACSSASHAIGEAYLMISHGRVDVAVTGGTEAPLSLGCLISWQALRVMSNTACRPFSKDRNGMVLGEGAGIVVLEEMEAAKRRGAEIHGELVGYGLSADAGDIVDPSPEGCARAIAQCVNAAGLNSEDIGYINAHGTGTIANDRTETRALKLVLGAGTENVWVSSTKSMHGHALGGTAAMEFVLATQAVRNGVLPPTINMTEPDPECDLRHVKNQAVEAKIDVALSNSFAFGGLNAVLAIRRIR</sequence>
<comment type="function">
    <text evidence="10">Proposed to synthesize NOD factor fatty acyl chain. Involved in the synthesis of a highly unsaturated fatty acid moiety, which forms part of a lipo-oligosaccharide that is responsible for host specificity.</text>
</comment>
<dbReference type="InterPro" id="IPR014030">
    <property type="entry name" value="Ketoacyl_synth_N"/>
</dbReference>
<dbReference type="GO" id="GO:0004315">
    <property type="term" value="F:3-oxoacyl-[acyl-carrier-protein] synthase activity"/>
    <property type="evidence" value="ECO:0007669"/>
    <property type="project" value="InterPro"/>
</dbReference>
<keyword evidence="8" id="KW-1133">Transmembrane helix</keyword>
<dbReference type="PROSITE" id="PS00606">
    <property type="entry name" value="KS3_1"/>
    <property type="match status" value="1"/>
</dbReference>
<evidence type="ECO:0000256" key="5">
    <source>
        <dbReference type="ARBA" id="ARBA00022519"/>
    </source>
</evidence>